<feature type="compositionally biased region" description="Polar residues" evidence="1">
    <location>
        <begin position="164"/>
        <end position="180"/>
    </location>
</feature>
<sequence>MHVILTQANLNKVPRLPPTATVPASTRTSRRPAVASTASFLVITVAARASLHHVRPPHSGEYYSFTTRSGEKTSSASSTGEKSRAGAGWRVLPPAWREKRLRKVAGSTFRENGSPGEDSTSGEYTNEREPGSAPTPLNHSTRITVAARASLHHVRPPHSGEYYSFTTRSGEKTSSASSTCEKSREGAGWRVLPPARREKRLRKVAGSTFRENSSPGEDSTSGEYTNEREPGSKGEKRNRRTNTWKVHALPDWPLMAVMVEHVAGSRDWVVTKSVWHLNDEEIKNVYSMYIMFTCWGCCFFASMKDPFYDGESYRKDGGDGSVYWLYEKQEDIEEQARAELWREELIEEIEKKVGGLRELEEAKEEEHVK</sequence>
<feature type="compositionally biased region" description="Polar residues" evidence="1">
    <location>
        <begin position="209"/>
        <end position="224"/>
    </location>
</feature>
<evidence type="ECO:0000256" key="1">
    <source>
        <dbReference type="SAM" id="MobiDB-lite"/>
    </source>
</evidence>
<keyword evidence="3" id="KW-1185">Reference proteome</keyword>
<dbReference type="InterPro" id="IPR034570">
    <property type="entry name" value="PNSB4"/>
</dbReference>
<dbReference type="GO" id="GO:0009773">
    <property type="term" value="P:photosynthetic electron transport in photosystem I"/>
    <property type="evidence" value="ECO:0007669"/>
    <property type="project" value="InterPro"/>
</dbReference>
<feature type="region of interest" description="Disordered" evidence="1">
    <location>
        <begin position="58"/>
        <end position="89"/>
    </location>
</feature>
<dbReference type="Proteomes" id="UP001418222">
    <property type="component" value="Unassembled WGS sequence"/>
</dbReference>
<dbReference type="AlphaFoldDB" id="A0AAP0G2X6"/>
<evidence type="ECO:0008006" key="4">
    <source>
        <dbReference type="Google" id="ProtNLM"/>
    </source>
</evidence>
<feature type="region of interest" description="Disordered" evidence="1">
    <location>
        <begin position="102"/>
        <end position="242"/>
    </location>
</feature>
<gene>
    <name evidence="2" type="ORF">KSP39_PZI015109</name>
</gene>
<evidence type="ECO:0000313" key="2">
    <source>
        <dbReference type="EMBL" id="KAK8934894.1"/>
    </source>
</evidence>
<name>A0AAP0G2X6_9ASPA</name>
<comment type="caution">
    <text evidence="2">The sequence shown here is derived from an EMBL/GenBank/DDBJ whole genome shotgun (WGS) entry which is preliminary data.</text>
</comment>
<proteinExistence type="predicted"/>
<organism evidence="2 3">
    <name type="scientific">Platanthera zijinensis</name>
    <dbReference type="NCBI Taxonomy" id="2320716"/>
    <lineage>
        <taxon>Eukaryota</taxon>
        <taxon>Viridiplantae</taxon>
        <taxon>Streptophyta</taxon>
        <taxon>Embryophyta</taxon>
        <taxon>Tracheophyta</taxon>
        <taxon>Spermatophyta</taxon>
        <taxon>Magnoliopsida</taxon>
        <taxon>Liliopsida</taxon>
        <taxon>Asparagales</taxon>
        <taxon>Orchidaceae</taxon>
        <taxon>Orchidoideae</taxon>
        <taxon>Orchideae</taxon>
        <taxon>Orchidinae</taxon>
        <taxon>Platanthera</taxon>
    </lineage>
</organism>
<reference evidence="2 3" key="1">
    <citation type="journal article" date="2022" name="Nat. Plants">
        <title>Genomes of leafy and leafless Platanthera orchids illuminate the evolution of mycoheterotrophy.</title>
        <authorList>
            <person name="Li M.H."/>
            <person name="Liu K.W."/>
            <person name="Li Z."/>
            <person name="Lu H.C."/>
            <person name="Ye Q.L."/>
            <person name="Zhang D."/>
            <person name="Wang J.Y."/>
            <person name="Li Y.F."/>
            <person name="Zhong Z.M."/>
            <person name="Liu X."/>
            <person name="Yu X."/>
            <person name="Liu D.K."/>
            <person name="Tu X.D."/>
            <person name="Liu B."/>
            <person name="Hao Y."/>
            <person name="Liao X.Y."/>
            <person name="Jiang Y.T."/>
            <person name="Sun W.H."/>
            <person name="Chen J."/>
            <person name="Chen Y.Q."/>
            <person name="Ai Y."/>
            <person name="Zhai J.W."/>
            <person name="Wu S.S."/>
            <person name="Zhou Z."/>
            <person name="Hsiao Y.Y."/>
            <person name="Wu W.L."/>
            <person name="Chen Y.Y."/>
            <person name="Lin Y.F."/>
            <person name="Hsu J.L."/>
            <person name="Li C.Y."/>
            <person name="Wang Z.W."/>
            <person name="Zhao X."/>
            <person name="Zhong W.Y."/>
            <person name="Ma X.K."/>
            <person name="Ma L."/>
            <person name="Huang J."/>
            <person name="Chen G.Z."/>
            <person name="Huang M.Z."/>
            <person name="Huang L."/>
            <person name="Peng D.H."/>
            <person name="Luo Y.B."/>
            <person name="Zou S.Q."/>
            <person name="Chen S.P."/>
            <person name="Lan S."/>
            <person name="Tsai W.C."/>
            <person name="Van de Peer Y."/>
            <person name="Liu Z.J."/>
        </authorList>
    </citation>
    <scope>NUCLEOTIDE SEQUENCE [LARGE SCALE GENOMIC DNA]</scope>
    <source>
        <strain evidence="2">Lor287</strain>
    </source>
</reference>
<accession>A0AAP0G2X6</accession>
<dbReference type="GO" id="GO:0010598">
    <property type="term" value="C:NAD(P)H dehydrogenase complex (plastoquinone)"/>
    <property type="evidence" value="ECO:0007669"/>
    <property type="project" value="InterPro"/>
</dbReference>
<evidence type="ECO:0000313" key="3">
    <source>
        <dbReference type="Proteomes" id="UP001418222"/>
    </source>
</evidence>
<feature type="compositionally biased region" description="Polar residues" evidence="1">
    <location>
        <begin position="64"/>
        <end position="80"/>
    </location>
</feature>
<dbReference type="PANTHER" id="PTHR36315">
    <property type="entry name" value="PHOTOSYNTHETIC NDH SUBUNIT OF SUBCOMPLEX B 4, CHLOROPLASTIC"/>
    <property type="match status" value="1"/>
</dbReference>
<protein>
    <recommendedName>
        <fullName evidence="4">Photosynthetic NDH subcomplex B 4</fullName>
    </recommendedName>
</protein>
<dbReference type="EMBL" id="JBBWWQ010000012">
    <property type="protein sequence ID" value="KAK8934894.1"/>
    <property type="molecule type" value="Genomic_DNA"/>
</dbReference>
<dbReference type="PANTHER" id="PTHR36315:SF2">
    <property type="entry name" value="PHOTOSYNTHETIC NDH SUBUNIT OF SUBCOMPLEX B 4, CHLOROPLASTIC"/>
    <property type="match status" value="1"/>
</dbReference>
<feature type="compositionally biased region" description="Basic and acidic residues" evidence="1">
    <location>
        <begin position="225"/>
        <end position="235"/>
    </location>
</feature>
<dbReference type="GO" id="GO:0009535">
    <property type="term" value="C:chloroplast thylakoid membrane"/>
    <property type="evidence" value="ECO:0007669"/>
    <property type="project" value="InterPro"/>
</dbReference>